<keyword evidence="8" id="KW-1185">Reference proteome</keyword>
<dbReference type="Pfam" id="PF02902">
    <property type="entry name" value="Peptidase_C48"/>
    <property type="match status" value="1"/>
</dbReference>
<accession>A0A8S1ZM64</accession>
<evidence type="ECO:0000256" key="1">
    <source>
        <dbReference type="ARBA" id="ARBA00005234"/>
    </source>
</evidence>
<feature type="coiled-coil region" evidence="4">
    <location>
        <begin position="202"/>
        <end position="236"/>
    </location>
</feature>
<evidence type="ECO:0000313" key="8">
    <source>
        <dbReference type="Proteomes" id="UP000682877"/>
    </source>
</evidence>
<gene>
    <name evidence="7" type="ORF">AARE701A_LOCUS4577</name>
</gene>
<dbReference type="EMBL" id="LR999452">
    <property type="protein sequence ID" value="CAE5962967.1"/>
    <property type="molecule type" value="Genomic_DNA"/>
</dbReference>
<sequence length="427" mass="47887">MVTDKTKLPFKTSEYFSGLMPKYAGTKKTCGKDVDKVYAVVSITDDHWVAIAIDFKDRVVRIYNCGTTTDITISAVKPFAEITPYVFKCLCGDSNIKPYEIEDVPGTPKMTHPGDCGVYTAKYIECLMMGVPLSHEHLRDENMGKIRQKLAAEMSASIKSYGVTADIIDTNALANDLIAWYDRKLKRKYGNRDNFRLLSSVFEQEKRDHEELKKKYALLKAESETHSAEVASLKDEVARLGMREAELAGEVVRLGDREISLMGEVAKLETDVAFSRDHEERELTRLRSDRFAKVSRTTQKAQARLDKVKSYIKEQEHIVQPKMDALNQSKGAQEIVTVLVRRGAVVSESEPENLAKEARIAEEEVDALNVIELSDADLNLSPDQLGFGLTRLSSQVIPVSNQHGSNSELVSRSDIRHVTVEERNPGN</sequence>
<comment type="similarity">
    <text evidence="1">Belongs to the peptidase C48 family.</text>
</comment>
<evidence type="ECO:0000313" key="7">
    <source>
        <dbReference type="EMBL" id="CAE5962967.1"/>
    </source>
</evidence>
<name>A0A8S1ZM64_ARAAE</name>
<dbReference type="InterPro" id="IPR038765">
    <property type="entry name" value="Papain-like_cys_pep_sf"/>
</dbReference>
<feature type="compositionally biased region" description="Basic and acidic residues" evidence="5">
    <location>
        <begin position="411"/>
        <end position="427"/>
    </location>
</feature>
<feature type="compositionally biased region" description="Polar residues" evidence="5">
    <location>
        <begin position="401"/>
        <end position="410"/>
    </location>
</feature>
<reference evidence="7" key="1">
    <citation type="submission" date="2021-01" db="EMBL/GenBank/DDBJ databases">
        <authorList>
            <person name="Bezrukov I."/>
        </authorList>
    </citation>
    <scope>NUCLEOTIDE SEQUENCE</scope>
</reference>
<dbReference type="SUPFAM" id="SSF54001">
    <property type="entry name" value="Cysteine proteinases"/>
    <property type="match status" value="1"/>
</dbReference>
<feature type="domain" description="Ubiquitin-like protease family profile" evidence="6">
    <location>
        <begin position="1"/>
        <end position="127"/>
    </location>
</feature>
<dbReference type="Gene3D" id="3.40.395.10">
    <property type="entry name" value="Adenoviral Proteinase, Chain A"/>
    <property type="match status" value="1"/>
</dbReference>
<evidence type="ECO:0000256" key="3">
    <source>
        <dbReference type="ARBA" id="ARBA00022801"/>
    </source>
</evidence>
<feature type="region of interest" description="Disordered" evidence="5">
    <location>
        <begin position="401"/>
        <end position="427"/>
    </location>
</feature>
<dbReference type="Proteomes" id="UP000682877">
    <property type="component" value="Chromosome 2"/>
</dbReference>
<evidence type="ECO:0000256" key="5">
    <source>
        <dbReference type="SAM" id="MobiDB-lite"/>
    </source>
</evidence>
<evidence type="ECO:0000256" key="4">
    <source>
        <dbReference type="SAM" id="Coils"/>
    </source>
</evidence>
<dbReference type="AlphaFoldDB" id="A0A8S1ZM64"/>
<dbReference type="GO" id="GO:0008234">
    <property type="term" value="F:cysteine-type peptidase activity"/>
    <property type="evidence" value="ECO:0007669"/>
    <property type="project" value="InterPro"/>
</dbReference>
<protein>
    <recommendedName>
        <fullName evidence="6">Ubiquitin-like protease family profile domain-containing protein</fullName>
    </recommendedName>
</protein>
<dbReference type="PROSITE" id="PS50600">
    <property type="entry name" value="ULP_PROTEASE"/>
    <property type="match status" value="1"/>
</dbReference>
<keyword evidence="3" id="KW-0378">Hydrolase</keyword>
<dbReference type="InterPro" id="IPR003653">
    <property type="entry name" value="Peptidase_C48_C"/>
</dbReference>
<keyword evidence="2" id="KW-0645">Protease</keyword>
<dbReference type="GO" id="GO:0006508">
    <property type="term" value="P:proteolysis"/>
    <property type="evidence" value="ECO:0007669"/>
    <property type="project" value="UniProtKB-KW"/>
</dbReference>
<keyword evidence="4" id="KW-0175">Coiled coil</keyword>
<evidence type="ECO:0000259" key="6">
    <source>
        <dbReference type="PROSITE" id="PS50600"/>
    </source>
</evidence>
<proteinExistence type="inferred from homology"/>
<organism evidence="7 8">
    <name type="scientific">Arabidopsis arenosa</name>
    <name type="common">Sand rock-cress</name>
    <name type="synonym">Cardaminopsis arenosa</name>
    <dbReference type="NCBI Taxonomy" id="38785"/>
    <lineage>
        <taxon>Eukaryota</taxon>
        <taxon>Viridiplantae</taxon>
        <taxon>Streptophyta</taxon>
        <taxon>Embryophyta</taxon>
        <taxon>Tracheophyta</taxon>
        <taxon>Spermatophyta</taxon>
        <taxon>Magnoliopsida</taxon>
        <taxon>eudicotyledons</taxon>
        <taxon>Gunneridae</taxon>
        <taxon>Pentapetalae</taxon>
        <taxon>rosids</taxon>
        <taxon>malvids</taxon>
        <taxon>Brassicales</taxon>
        <taxon>Brassicaceae</taxon>
        <taxon>Camelineae</taxon>
        <taxon>Arabidopsis</taxon>
    </lineage>
</organism>
<evidence type="ECO:0000256" key="2">
    <source>
        <dbReference type="ARBA" id="ARBA00022670"/>
    </source>
</evidence>